<dbReference type="Proteomes" id="UP000282454">
    <property type="component" value="Unassembled WGS sequence"/>
</dbReference>
<comment type="caution">
    <text evidence="2">The sequence shown here is derived from an EMBL/GenBank/DDBJ whole genome shotgun (WGS) entry which is preliminary data.</text>
</comment>
<keyword evidence="1" id="KW-1133">Transmembrane helix</keyword>
<proteinExistence type="predicted"/>
<dbReference type="AlphaFoldDB" id="A0A421AXG9"/>
<dbReference type="RefSeq" id="WP_121393803.1">
    <property type="nucleotide sequence ID" value="NZ_RCDD01000006.1"/>
</dbReference>
<protein>
    <submittedName>
        <fullName evidence="2">Uncharacterized protein</fullName>
    </submittedName>
</protein>
<feature type="transmembrane region" description="Helical" evidence="1">
    <location>
        <begin position="139"/>
        <end position="159"/>
    </location>
</feature>
<evidence type="ECO:0000256" key="1">
    <source>
        <dbReference type="SAM" id="Phobius"/>
    </source>
</evidence>
<organism evidence="2 3">
    <name type="scientific">Actinokineospora cianjurensis</name>
    <dbReference type="NCBI Taxonomy" id="585224"/>
    <lineage>
        <taxon>Bacteria</taxon>
        <taxon>Bacillati</taxon>
        <taxon>Actinomycetota</taxon>
        <taxon>Actinomycetes</taxon>
        <taxon>Pseudonocardiales</taxon>
        <taxon>Pseudonocardiaceae</taxon>
        <taxon>Actinokineospora</taxon>
    </lineage>
</organism>
<evidence type="ECO:0000313" key="3">
    <source>
        <dbReference type="Proteomes" id="UP000282454"/>
    </source>
</evidence>
<keyword evidence="1" id="KW-0472">Membrane</keyword>
<gene>
    <name evidence="2" type="ORF">CLV68_5549</name>
</gene>
<dbReference type="EMBL" id="RCDD01000006">
    <property type="protein sequence ID" value="RLK54516.1"/>
    <property type="molecule type" value="Genomic_DNA"/>
</dbReference>
<accession>A0A421AXG9</accession>
<feature type="transmembrane region" description="Helical" evidence="1">
    <location>
        <begin position="69"/>
        <end position="87"/>
    </location>
</feature>
<feature type="transmembrane region" description="Helical" evidence="1">
    <location>
        <begin position="92"/>
        <end position="110"/>
    </location>
</feature>
<keyword evidence="1" id="KW-0812">Transmembrane</keyword>
<evidence type="ECO:0000313" key="2">
    <source>
        <dbReference type="EMBL" id="RLK54516.1"/>
    </source>
</evidence>
<name>A0A421AXG9_9PSEU</name>
<sequence>MNYQAPYQQQGYYPQFQQAAPGSPATAVVAGLGALGIAAGIGGSSAYFVAEVPYASDVFELPAGLQSLVIGRLVLAALALIGAVMLFARRRAGVPVVAITAVLGVASLPLEPFVSELLRGIGLGIGDYFQALTEFNDTYTILLAVGAIAGILAFFFAVLPSTGRWLRGAARY</sequence>
<feature type="transmembrane region" description="Helical" evidence="1">
    <location>
        <begin position="25"/>
        <end position="49"/>
    </location>
</feature>
<keyword evidence="3" id="KW-1185">Reference proteome</keyword>
<reference evidence="2 3" key="1">
    <citation type="submission" date="2018-10" db="EMBL/GenBank/DDBJ databases">
        <title>Genomic Encyclopedia of Archaeal and Bacterial Type Strains, Phase II (KMG-II): from individual species to whole genera.</title>
        <authorList>
            <person name="Goeker M."/>
        </authorList>
    </citation>
    <scope>NUCLEOTIDE SEQUENCE [LARGE SCALE GENOMIC DNA]</scope>
    <source>
        <strain evidence="2 3">DSM 45657</strain>
    </source>
</reference>